<comment type="pathway">
    <text evidence="18">Nucleotide-sugar biosynthesis; UDP-N-acetyl-alpha-D-glucosamine biosynthesis; UDP-N-acetyl-alpha-D-glucosamine from N-acetyl-alpha-D-glucosamine 1-phosphate: step 1/1.</text>
</comment>
<feature type="region of interest" description="Linker" evidence="18">
    <location>
        <begin position="238"/>
        <end position="258"/>
    </location>
</feature>
<evidence type="ECO:0000256" key="4">
    <source>
        <dbReference type="ARBA" id="ARBA00022490"/>
    </source>
</evidence>
<evidence type="ECO:0000313" key="20">
    <source>
        <dbReference type="EMBL" id="MCO6159395.1"/>
    </source>
</evidence>
<dbReference type="Gene3D" id="2.160.10.10">
    <property type="entry name" value="Hexapeptide repeat proteins"/>
    <property type="match status" value="1"/>
</dbReference>
<comment type="caution">
    <text evidence="20">The sequence shown here is derived from an EMBL/GenBank/DDBJ whole genome shotgun (WGS) entry which is preliminary data.</text>
</comment>
<evidence type="ECO:0000256" key="8">
    <source>
        <dbReference type="ARBA" id="ARBA00022737"/>
    </source>
</evidence>
<evidence type="ECO:0000256" key="17">
    <source>
        <dbReference type="ARBA" id="ARBA00049628"/>
    </source>
</evidence>
<dbReference type="InterPro" id="IPR025877">
    <property type="entry name" value="MobA-like_NTP_Trfase"/>
</dbReference>
<feature type="binding site" evidence="18">
    <location>
        <position position="150"/>
    </location>
    <ligand>
        <name>UDP-N-acetyl-alpha-D-glucosamine</name>
        <dbReference type="ChEBI" id="CHEBI:57705"/>
    </ligand>
</feature>
<feature type="binding site" evidence="18">
    <location>
        <position position="324"/>
    </location>
    <ligand>
        <name>UDP-N-acetyl-alpha-D-glucosamine</name>
        <dbReference type="ChEBI" id="CHEBI:57705"/>
    </ligand>
</feature>
<feature type="binding site" evidence="18">
    <location>
        <position position="342"/>
    </location>
    <ligand>
        <name>UDP-N-acetyl-alpha-D-glucosamine</name>
        <dbReference type="ChEBI" id="CHEBI:57705"/>
    </ligand>
</feature>
<keyword evidence="8 18" id="KW-0677">Repeat</keyword>
<dbReference type="RefSeq" id="WP_252848854.1">
    <property type="nucleotide sequence ID" value="NZ_BAPW01000023.1"/>
</dbReference>
<comment type="pathway">
    <text evidence="18">Nucleotide-sugar biosynthesis; UDP-N-acetyl-alpha-D-glucosamine biosynthesis; N-acetyl-alpha-D-glucosamine 1-phosphate from alpha-D-glucosamine 6-phosphate (route II): step 2/2.</text>
</comment>
<evidence type="ECO:0000256" key="10">
    <source>
        <dbReference type="ARBA" id="ARBA00022960"/>
    </source>
</evidence>
<evidence type="ECO:0000256" key="16">
    <source>
        <dbReference type="ARBA" id="ARBA00048493"/>
    </source>
</evidence>
<feature type="binding site" evidence="18">
    <location>
        <begin position="90"/>
        <end position="91"/>
    </location>
    <ligand>
        <name>UDP-N-acetyl-alpha-D-glucosamine</name>
        <dbReference type="ChEBI" id="CHEBI:57705"/>
    </ligand>
</feature>
<organism evidence="20 21">
    <name type="scientific">Asaia lannensis NBRC 102526</name>
    <dbReference type="NCBI Taxonomy" id="1307926"/>
    <lineage>
        <taxon>Bacteria</taxon>
        <taxon>Pseudomonadati</taxon>
        <taxon>Pseudomonadota</taxon>
        <taxon>Alphaproteobacteria</taxon>
        <taxon>Acetobacterales</taxon>
        <taxon>Acetobacteraceae</taxon>
        <taxon>Asaia</taxon>
    </lineage>
</organism>
<dbReference type="InterPro" id="IPR011004">
    <property type="entry name" value="Trimer_LpxA-like_sf"/>
</dbReference>
<evidence type="ECO:0000313" key="21">
    <source>
        <dbReference type="Proteomes" id="UP001523401"/>
    </source>
</evidence>
<evidence type="ECO:0000256" key="14">
    <source>
        <dbReference type="ARBA" id="ARBA00023316"/>
    </source>
</evidence>
<dbReference type="PROSITE" id="PS00101">
    <property type="entry name" value="HEXAPEP_TRANSFERASES"/>
    <property type="match status" value="1"/>
</dbReference>
<dbReference type="HAMAP" id="MF_01631">
    <property type="entry name" value="GlmU"/>
    <property type="match status" value="1"/>
</dbReference>
<feature type="binding site" evidence="18">
    <location>
        <position position="368"/>
    </location>
    <ligand>
        <name>UDP-N-acetyl-alpha-D-glucosamine</name>
        <dbReference type="ChEBI" id="CHEBI:57705"/>
    </ligand>
</feature>
<dbReference type="InterPro" id="IPR038009">
    <property type="entry name" value="GlmU_C_LbH"/>
</dbReference>
<feature type="binding site" evidence="18">
    <location>
        <position position="179"/>
    </location>
    <ligand>
        <name>UDP-N-acetyl-alpha-D-glucosamine</name>
        <dbReference type="ChEBI" id="CHEBI:57705"/>
    </ligand>
</feature>
<feature type="active site" description="Proton acceptor" evidence="18">
    <location>
        <position position="354"/>
    </location>
</feature>
<comment type="similarity">
    <text evidence="3 18">In the N-terminal section; belongs to the N-acetylglucosamine-1-phosphate uridyltransferase family.</text>
</comment>
<feature type="region of interest" description="Pyrophosphorylase" evidence="18">
    <location>
        <begin position="1"/>
        <end position="237"/>
    </location>
</feature>
<feature type="domain" description="MobA-like NTP transferase" evidence="19">
    <location>
        <begin position="20"/>
        <end position="138"/>
    </location>
</feature>
<dbReference type="PANTHER" id="PTHR43584">
    <property type="entry name" value="NUCLEOTIDYL TRANSFERASE"/>
    <property type="match status" value="1"/>
</dbReference>
<name>A0ABT1CEW6_9PROT</name>
<evidence type="ECO:0000256" key="9">
    <source>
        <dbReference type="ARBA" id="ARBA00022842"/>
    </source>
</evidence>
<evidence type="ECO:0000259" key="19">
    <source>
        <dbReference type="Pfam" id="PF12804"/>
    </source>
</evidence>
<dbReference type="EMBL" id="JAMXQU010000003">
    <property type="protein sequence ID" value="MCO6159395.1"/>
    <property type="molecule type" value="Genomic_DNA"/>
</dbReference>
<dbReference type="InterPro" id="IPR018357">
    <property type="entry name" value="Hexapep_transf_CS"/>
</dbReference>
<feature type="binding site" evidence="18">
    <location>
        <position position="235"/>
    </location>
    <ligand>
        <name>Mg(2+)</name>
        <dbReference type="ChEBI" id="CHEBI:18420"/>
    </ligand>
</feature>
<sequence length="455" mass="48073">MTSLSFSDGQPVSHHKPTTAVILAAGLGTRMRSALPKALHTLGGRPMIAHLIETARTVFDRIVVVVGPDMAALEKAALPWPCVVQEERLGTGHAARMAEELYGEGDVAILYADNPLITAETMRALLAARREPDTRLALLAMRPADPGRYGRVVTENGQVREIVEWKDATEAQRAITLCNAGVLCAAAEDLRRWLGEVRNSNAQGEYYLTDVVAFAAQEGGVQYVEAPAEELAGINSRAELACAEAALQKRLRLAALEGGVTLVAPETVFFSADTVIEPDVVVEPNVVFGPGVTVRTGARIRAFSHLEGCVVGEEALIGPYARLRPGTVCGKASHVGNFVELKATDLGEGAKANHLSYLGDARIGARTNVGAGTITCNYDGFFKHRTNIGNDVFVGSDSILVAPISIGDGALLAAGSVVTENVEAGALALGRSRQINKPARGKAISDALRAKKENG</sequence>
<dbReference type="NCBIfam" id="NF010933">
    <property type="entry name" value="PRK14353.1"/>
    <property type="match status" value="1"/>
</dbReference>
<feature type="binding site" evidence="18">
    <location>
        <position position="431"/>
    </location>
    <ligand>
        <name>acetyl-CoA</name>
        <dbReference type="ChEBI" id="CHEBI:57288"/>
    </ligand>
</feature>
<feature type="binding site" evidence="18">
    <location>
        <begin position="23"/>
        <end position="26"/>
    </location>
    <ligand>
        <name>UDP-N-acetyl-alpha-D-glucosamine</name>
        <dbReference type="ChEBI" id="CHEBI:57705"/>
    </ligand>
</feature>
<evidence type="ECO:0000256" key="11">
    <source>
        <dbReference type="ARBA" id="ARBA00022984"/>
    </source>
</evidence>
<dbReference type="CDD" id="cd03353">
    <property type="entry name" value="LbH_GlmU_C"/>
    <property type="match status" value="1"/>
</dbReference>
<feature type="binding site" evidence="18">
    <location>
        <position position="371"/>
    </location>
    <ligand>
        <name>acetyl-CoA</name>
        <dbReference type="ChEBI" id="CHEBI:57288"/>
    </ligand>
</feature>
<gene>
    <name evidence="18 20" type="primary">glmU</name>
    <name evidence="20" type="ORF">NF685_05030</name>
</gene>
<proteinExistence type="inferred from homology"/>
<comment type="caution">
    <text evidence="18">Lacks conserved residue(s) required for the propagation of feature annotation.</text>
</comment>
<reference evidence="20 21" key="1">
    <citation type="submission" date="2022-06" db="EMBL/GenBank/DDBJ databases">
        <title>Whole-genome of Asaia lannensis strain LMG 27011T.</title>
        <authorList>
            <person name="Sombolestani A."/>
        </authorList>
    </citation>
    <scope>NUCLEOTIDE SEQUENCE [LARGE SCALE GENOMIC DNA]</scope>
    <source>
        <strain evidence="20 21">NBRC 102526</strain>
    </source>
</reference>
<feature type="binding site" evidence="18">
    <location>
        <position position="357"/>
    </location>
    <ligand>
        <name>UDP-N-acetyl-alpha-D-glucosamine</name>
        <dbReference type="ChEBI" id="CHEBI:57705"/>
    </ligand>
</feature>
<accession>A0ABT1CEW6</accession>
<dbReference type="Pfam" id="PF14602">
    <property type="entry name" value="Hexapep_2"/>
    <property type="match status" value="1"/>
</dbReference>
<comment type="subunit">
    <text evidence="18">Homotrimer.</text>
</comment>
<comment type="function">
    <text evidence="17 18">Catalyzes the last two sequential reactions in the de novo biosynthetic pathway for UDP-N-acetylglucosamine (UDP-GlcNAc). The C-terminal domain catalyzes the transfer of acetyl group from acetyl coenzyme A to glucosamine-1-phosphate (GlcN-1-P) to produce N-acetylglucosamine-1-phosphate (GlcNAc-1-P), which is converted into UDP-GlcNAc by the transfer of uridine 5-monophosphate (from uridine 5-triphosphate), a reaction catalyzed by the N-terminal domain.</text>
</comment>
<comment type="cofactor">
    <cofactor evidence="18">
        <name>Mg(2+)</name>
        <dbReference type="ChEBI" id="CHEBI:18420"/>
    </cofactor>
    <text evidence="18">Binds 1 Mg(2+) ion per subunit.</text>
</comment>
<keyword evidence="12 18" id="KW-0511">Multifunctional enzyme</keyword>
<feature type="binding site" evidence="18">
    <location>
        <position position="164"/>
    </location>
    <ligand>
        <name>UDP-N-acetyl-alpha-D-glucosamine</name>
        <dbReference type="ChEBI" id="CHEBI:57705"/>
    </ligand>
</feature>
<feature type="binding site" evidence="18">
    <location>
        <position position="113"/>
    </location>
    <ligand>
        <name>Mg(2+)</name>
        <dbReference type="ChEBI" id="CHEBI:18420"/>
    </ligand>
</feature>
<dbReference type="Proteomes" id="UP001523401">
    <property type="component" value="Unassembled WGS sequence"/>
</dbReference>
<keyword evidence="4 18" id="KW-0963">Cytoplasm</keyword>
<evidence type="ECO:0000256" key="7">
    <source>
        <dbReference type="ARBA" id="ARBA00022723"/>
    </source>
</evidence>
<keyword evidence="5 18" id="KW-0808">Transferase</keyword>
<dbReference type="InterPro" id="IPR001451">
    <property type="entry name" value="Hexapep"/>
</dbReference>
<evidence type="ECO:0000256" key="6">
    <source>
        <dbReference type="ARBA" id="ARBA00022695"/>
    </source>
</evidence>
<feature type="binding site" evidence="18">
    <location>
        <position position="414"/>
    </location>
    <ligand>
        <name>acetyl-CoA</name>
        <dbReference type="ChEBI" id="CHEBI:57288"/>
    </ligand>
</feature>
<dbReference type="EC" id="2.3.1.157" evidence="18"/>
<dbReference type="InterPro" id="IPR050065">
    <property type="entry name" value="GlmU-like"/>
</dbReference>
<evidence type="ECO:0000256" key="18">
    <source>
        <dbReference type="HAMAP-Rule" id="MF_01631"/>
    </source>
</evidence>
<evidence type="ECO:0000256" key="2">
    <source>
        <dbReference type="ARBA" id="ARBA00007707"/>
    </source>
</evidence>
<comment type="catalytic activity">
    <reaction evidence="15 18">
        <text>alpha-D-glucosamine 1-phosphate + acetyl-CoA = N-acetyl-alpha-D-glucosamine 1-phosphate + CoA + H(+)</text>
        <dbReference type="Rhea" id="RHEA:13725"/>
        <dbReference type="ChEBI" id="CHEBI:15378"/>
        <dbReference type="ChEBI" id="CHEBI:57287"/>
        <dbReference type="ChEBI" id="CHEBI:57288"/>
        <dbReference type="ChEBI" id="CHEBI:57776"/>
        <dbReference type="ChEBI" id="CHEBI:58516"/>
        <dbReference type="EC" id="2.3.1.157"/>
    </reaction>
</comment>
<feature type="region of interest" description="N-acetyltransferase" evidence="18">
    <location>
        <begin position="259"/>
        <end position="455"/>
    </location>
</feature>
<comment type="similarity">
    <text evidence="2 18">In the C-terminal section; belongs to the transferase hexapeptide repeat family.</text>
</comment>
<evidence type="ECO:0000256" key="12">
    <source>
        <dbReference type="ARBA" id="ARBA00023268"/>
    </source>
</evidence>
<dbReference type="PANTHER" id="PTHR43584:SF3">
    <property type="entry name" value="BIFUNCTIONAL PROTEIN GLMU"/>
    <property type="match status" value="1"/>
</dbReference>
<keyword evidence="6 18" id="KW-0548">Nucleotidyltransferase</keyword>
<dbReference type="GO" id="GO:0003977">
    <property type="term" value="F:UDP-N-acetylglucosamine diphosphorylase activity"/>
    <property type="evidence" value="ECO:0007669"/>
    <property type="project" value="UniProtKB-EC"/>
</dbReference>
<comment type="subcellular location">
    <subcellularLocation>
        <location evidence="1 18">Cytoplasm</location>
    </subcellularLocation>
</comment>
<evidence type="ECO:0000256" key="13">
    <source>
        <dbReference type="ARBA" id="ARBA00023315"/>
    </source>
</evidence>
<dbReference type="EC" id="2.7.7.23" evidence="18"/>
<evidence type="ECO:0000256" key="5">
    <source>
        <dbReference type="ARBA" id="ARBA00022679"/>
    </source>
</evidence>
<protein>
    <recommendedName>
        <fullName evidence="18">Bifunctional protein GlmU</fullName>
    </recommendedName>
    <domain>
        <recommendedName>
            <fullName evidence="18">UDP-N-acetylglucosamine pyrophosphorylase</fullName>
            <ecNumber evidence="18">2.7.7.23</ecNumber>
        </recommendedName>
        <alternativeName>
            <fullName evidence="18">N-acetylglucosamine-1-phosphate uridyltransferase</fullName>
        </alternativeName>
    </domain>
    <domain>
        <recommendedName>
            <fullName evidence="18">Glucosamine-1-phosphate N-acetyltransferase</fullName>
            <ecNumber evidence="18">2.3.1.157</ecNumber>
        </recommendedName>
    </domain>
</protein>
<dbReference type="InterPro" id="IPR005882">
    <property type="entry name" value="Bifunctional_GlmU"/>
</dbReference>
<evidence type="ECO:0000256" key="15">
    <source>
        <dbReference type="ARBA" id="ARBA00048247"/>
    </source>
</evidence>
<keyword evidence="10 18" id="KW-0133">Cell shape</keyword>
<keyword evidence="11 18" id="KW-0573">Peptidoglycan synthesis</keyword>
<feature type="binding site" evidence="18">
    <location>
        <position position="85"/>
    </location>
    <ligand>
        <name>UDP-N-acetyl-alpha-D-glucosamine</name>
        <dbReference type="ChEBI" id="CHEBI:57705"/>
    </ligand>
</feature>
<keyword evidence="13 18" id="KW-0012">Acyltransferase</keyword>
<keyword evidence="9 18" id="KW-0460">Magnesium</keyword>
<keyword evidence="21" id="KW-1185">Reference proteome</keyword>
<dbReference type="Pfam" id="PF12804">
    <property type="entry name" value="NTP_transf_3"/>
    <property type="match status" value="1"/>
</dbReference>
<comment type="pathway">
    <text evidence="18">Bacterial outer membrane biogenesis; LPS lipid A biosynthesis.</text>
</comment>
<keyword evidence="7 18" id="KW-0479">Metal-binding</keyword>
<dbReference type="SUPFAM" id="SSF53448">
    <property type="entry name" value="Nucleotide-diphospho-sugar transferases"/>
    <property type="match status" value="1"/>
</dbReference>
<dbReference type="Gene3D" id="3.90.550.10">
    <property type="entry name" value="Spore Coat Polysaccharide Biosynthesis Protein SpsA, Chain A"/>
    <property type="match status" value="1"/>
</dbReference>
<feature type="binding site" evidence="18">
    <location>
        <position position="396"/>
    </location>
    <ligand>
        <name>acetyl-CoA</name>
        <dbReference type="ChEBI" id="CHEBI:57288"/>
    </ligand>
</feature>
<keyword evidence="14 18" id="KW-0961">Cell wall biogenesis/degradation</keyword>
<dbReference type="CDD" id="cd02540">
    <property type="entry name" value="GT2_GlmU_N_bac"/>
    <property type="match status" value="1"/>
</dbReference>
<dbReference type="NCBIfam" id="TIGR01173">
    <property type="entry name" value="glmU"/>
    <property type="match status" value="1"/>
</dbReference>
<evidence type="ECO:0000256" key="1">
    <source>
        <dbReference type="ARBA" id="ARBA00004496"/>
    </source>
</evidence>
<dbReference type="SUPFAM" id="SSF51161">
    <property type="entry name" value="Trimeric LpxA-like enzymes"/>
    <property type="match status" value="1"/>
</dbReference>
<feature type="binding site" evidence="18">
    <location>
        <position position="37"/>
    </location>
    <ligand>
        <name>UDP-N-acetyl-alpha-D-glucosamine</name>
        <dbReference type="ChEBI" id="CHEBI:57705"/>
    </ligand>
</feature>
<comment type="catalytic activity">
    <reaction evidence="16 18">
        <text>N-acetyl-alpha-D-glucosamine 1-phosphate + UTP + H(+) = UDP-N-acetyl-alpha-D-glucosamine + diphosphate</text>
        <dbReference type="Rhea" id="RHEA:13509"/>
        <dbReference type="ChEBI" id="CHEBI:15378"/>
        <dbReference type="ChEBI" id="CHEBI:33019"/>
        <dbReference type="ChEBI" id="CHEBI:46398"/>
        <dbReference type="ChEBI" id="CHEBI:57705"/>
        <dbReference type="ChEBI" id="CHEBI:57776"/>
        <dbReference type="EC" id="2.7.7.23"/>
    </reaction>
</comment>
<feature type="binding site" evidence="18">
    <location>
        <begin position="377"/>
        <end position="378"/>
    </location>
    <ligand>
        <name>acetyl-CoA</name>
        <dbReference type="ChEBI" id="CHEBI:57288"/>
    </ligand>
</feature>
<dbReference type="InterPro" id="IPR029044">
    <property type="entry name" value="Nucleotide-diphossugar_trans"/>
</dbReference>
<feature type="binding site" evidence="18">
    <location>
        <position position="235"/>
    </location>
    <ligand>
        <name>UDP-N-acetyl-alpha-D-glucosamine</name>
        <dbReference type="ChEBI" id="CHEBI:57705"/>
    </ligand>
</feature>
<evidence type="ECO:0000256" key="3">
    <source>
        <dbReference type="ARBA" id="ARBA00007947"/>
    </source>
</evidence>